<name>A0ABS7MJ31_9ACTN</name>
<reference evidence="2 3" key="1">
    <citation type="submission" date="2021-08" db="EMBL/GenBank/DDBJ databases">
        <title>Collinsella faecalis sp. nov. isolated from swine faeces.</title>
        <authorList>
            <person name="Oh B.S."/>
            <person name="Lee J.H."/>
        </authorList>
    </citation>
    <scope>NUCLEOTIDE SEQUENCE [LARGE SCALE GENOMIC DNA]</scope>
    <source>
        <strain evidence="2 3">AGMB00827</strain>
    </source>
</reference>
<evidence type="ECO:0000313" key="2">
    <source>
        <dbReference type="EMBL" id="MBY4797095.1"/>
    </source>
</evidence>
<dbReference type="RefSeq" id="WP_222198817.1">
    <property type="nucleotide sequence ID" value="NZ_JAIMFO010000004.1"/>
</dbReference>
<feature type="region of interest" description="Disordered" evidence="1">
    <location>
        <begin position="1"/>
        <end position="20"/>
    </location>
</feature>
<protein>
    <submittedName>
        <fullName evidence="2">Uncharacterized protein</fullName>
    </submittedName>
</protein>
<dbReference type="EMBL" id="JAIMFO010000004">
    <property type="protein sequence ID" value="MBY4797095.1"/>
    <property type="molecule type" value="Genomic_DNA"/>
</dbReference>
<accession>A0ABS7MJ31</accession>
<keyword evidence="3" id="KW-1185">Reference proteome</keyword>
<gene>
    <name evidence="2" type="ORF">K6V98_01785</name>
</gene>
<proteinExistence type="predicted"/>
<organism evidence="2 3">
    <name type="scientific">Collinsella ureilytica</name>
    <dbReference type="NCBI Taxonomy" id="2869515"/>
    <lineage>
        <taxon>Bacteria</taxon>
        <taxon>Bacillati</taxon>
        <taxon>Actinomycetota</taxon>
        <taxon>Coriobacteriia</taxon>
        <taxon>Coriobacteriales</taxon>
        <taxon>Coriobacteriaceae</taxon>
        <taxon>Collinsella</taxon>
    </lineage>
</organism>
<comment type="caution">
    <text evidence="2">The sequence shown here is derived from an EMBL/GenBank/DDBJ whole genome shotgun (WGS) entry which is preliminary data.</text>
</comment>
<evidence type="ECO:0000313" key="3">
    <source>
        <dbReference type="Proteomes" id="UP000700908"/>
    </source>
</evidence>
<sequence>MKGLFGSFFDFGNSDRSSTSKDLMDFVRFPKTSTGDDDLSLEERLDRAGVDAVNLDNMDDQERWDALEDAGVNPYDFGGF</sequence>
<evidence type="ECO:0000256" key="1">
    <source>
        <dbReference type="SAM" id="MobiDB-lite"/>
    </source>
</evidence>
<dbReference type="Proteomes" id="UP000700908">
    <property type="component" value="Unassembled WGS sequence"/>
</dbReference>